<dbReference type="AlphaFoldDB" id="A0A9D4N8A5"/>
<sequence>MNGSELQNLIKRNTVRTGSHGMEVCMNKLKILVNSTNITRTEITKNGERREELTYFRYLGLSPYEENNHYRLSPRRPQRCPDHDYVF</sequence>
<evidence type="ECO:0000313" key="1">
    <source>
        <dbReference type="EMBL" id="KAH3891607.1"/>
    </source>
</evidence>
<reference evidence="1" key="2">
    <citation type="submission" date="2020-11" db="EMBL/GenBank/DDBJ databases">
        <authorList>
            <person name="McCartney M.A."/>
            <person name="Auch B."/>
            <person name="Kono T."/>
            <person name="Mallez S."/>
            <person name="Becker A."/>
            <person name="Gohl D.M."/>
            <person name="Silverstein K.A.T."/>
            <person name="Koren S."/>
            <person name="Bechman K.B."/>
            <person name="Herman A."/>
            <person name="Abrahante J.E."/>
            <person name="Garbe J."/>
        </authorList>
    </citation>
    <scope>NUCLEOTIDE SEQUENCE</scope>
    <source>
        <strain evidence="1">Duluth1</strain>
        <tissue evidence="1">Whole animal</tissue>
    </source>
</reference>
<organism evidence="1 2">
    <name type="scientific">Dreissena polymorpha</name>
    <name type="common">Zebra mussel</name>
    <name type="synonym">Mytilus polymorpha</name>
    <dbReference type="NCBI Taxonomy" id="45954"/>
    <lineage>
        <taxon>Eukaryota</taxon>
        <taxon>Metazoa</taxon>
        <taxon>Spiralia</taxon>
        <taxon>Lophotrochozoa</taxon>
        <taxon>Mollusca</taxon>
        <taxon>Bivalvia</taxon>
        <taxon>Autobranchia</taxon>
        <taxon>Heteroconchia</taxon>
        <taxon>Euheterodonta</taxon>
        <taxon>Imparidentia</taxon>
        <taxon>Neoheterodontei</taxon>
        <taxon>Myida</taxon>
        <taxon>Dreissenoidea</taxon>
        <taxon>Dreissenidae</taxon>
        <taxon>Dreissena</taxon>
    </lineage>
</organism>
<accession>A0A9D4N8A5</accession>
<dbReference type="EMBL" id="JAIWYP010000001">
    <property type="protein sequence ID" value="KAH3891607.1"/>
    <property type="molecule type" value="Genomic_DNA"/>
</dbReference>
<proteinExistence type="predicted"/>
<protein>
    <submittedName>
        <fullName evidence="1">Uncharacterized protein</fullName>
    </submittedName>
</protein>
<dbReference type="Proteomes" id="UP000828390">
    <property type="component" value="Unassembled WGS sequence"/>
</dbReference>
<evidence type="ECO:0000313" key="2">
    <source>
        <dbReference type="Proteomes" id="UP000828390"/>
    </source>
</evidence>
<gene>
    <name evidence="1" type="ORF">DPMN_015711</name>
</gene>
<keyword evidence="2" id="KW-1185">Reference proteome</keyword>
<comment type="caution">
    <text evidence="1">The sequence shown here is derived from an EMBL/GenBank/DDBJ whole genome shotgun (WGS) entry which is preliminary data.</text>
</comment>
<name>A0A9D4N8A5_DREPO</name>
<reference evidence="1" key="1">
    <citation type="journal article" date="2019" name="bioRxiv">
        <title>The Genome of the Zebra Mussel, Dreissena polymorpha: A Resource for Invasive Species Research.</title>
        <authorList>
            <person name="McCartney M.A."/>
            <person name="Auch B."/>
            <person name="Kono T."/>
            <person name="Mallez S."/>
            <person name="Zhang Y."/>
            <person name="Obille A."/>
            <person name="Becker A."/>
            <person name="Abrahante J.E."/>
            <person name="Garbe J."/>
            <person name="Badalamenti J.P."/>
            <person name="Herman A."/>
            <person name="Mangelson H."/>
            <person name="Liachko I."/>
            <person name="Sullivan S."/>
            <person name="Sone E.D."/>
            <person name="Koren S."/>
            <person name="Silverstein K.A.T."/>
            <person name="Beckman K.B."/>
            <person name="Gohl D.M."/>
        </authorList>
    </citation>
    <scope>NUCLEOTIDE SEQUENCE</scope>
    <source>
        <strain evidence="1">Duluth1</strain>
        <tissue evidence="1">Whole animal</tissue>
    </source>
</reference>